<keyword evidence="9 16" id="KW-0418">Kinase</keyword>
<dbReference type="PANTHER" id="PTHR43065:SF46">
    <property type="entry name" value="C4-DICARBOXYLATE TRANSPORT SENSOR PROTEIN DCTB"/>
    <property type="match status" value="1"/>
</dbReference>
<evidence type="ECO:0000256" key="12">
    <source>
        <dbReference type="ARBA" id="ARBA00023012"/>
    </source>
</evidence>
<keyword evidence="7 14" id="KW-0812">Transmembrane</keyword>
<dbReference type="GO" id="GO:0005524">
    <property type="term" value="F:ATP binding"/>
    <property type="evidence" value="ECO:0007669"/>
    <property type="project" value="UniProtKB-KW"/>
</dbReference>
<dbReference type="GO" id="GO:0000155">
    <property type="term" value="F:phosphorelay sensor kinase activity"/>
    <property type="evidence" value="ECO:0007669"/>
    <property type="project" value="InterPro"/>
</dbReference>
<dbReference type="InterPro" id="IPR003661">
    <property type="entry name" value="HisK_dim/P_dom"/>
</dbReference>
<evidence type="ECO:0000256" key="7">
    <source>
        <dbReference type="ARBA" id="ARBA00022692"/>
    </source>
</evidence>
<evidence type="ECO:0000256" key="3">
    <source>
        <dbReference type="ARBA" id="ARBA00012438"/>
    </source>
</evidence>
<dbReference type="EC" id="2.7.13.3" evidence="3"/>
<proteinExistence type="predicted"/>
<dbReference type="InterPro" id="IPR036097">
    <property type="entry name" value="HisK_dim/P_sf"/>
</dbReference>
<name>A0A8J6TBX1_9BACT</name>
<evidence type="ECO:0000256" key="5">
    <source>
        <dbReference type="ARBA" id="ARBA00022553"/>
    </source>
</evidence>
<dbReference type="InterPro" id="IPR005467">
    <property type="entry name" value="His_kinase_dom"/>
</dbReference>
<dbReference type="Pfam" id="PF02518">
    <property type="entry name" value="HATPase_c"/>
    <property type="match status" value="1"/>
</dbReference>
<feature type="transmembrane region" description="Helical" evidence="14">
    <location>
        <begin position="301"/>
        <end position="324"/>
    </location>
</feature>
<dbReference type="Pfam" id="PF02743">
    <property type="entry name" value="dCache_1"/>
    <property type="match status" value="1"/>
</dbReference>
<evidence type="ECO:0000256" key="1">
    <source>
        <dbReference type="ARBA" id="ARBA00000085"/>
    </source>
</evidence>
<protein>
    <recommendedName>
        <fullName evidence="3">histidine kinase</fullName>
        <ecNumber evidence="3">2.7.13.3</ecNumber>
    </recommendedName>
</protein>
<keyword evidence="10" id="KW-0067">ATP-binding</keyword>
<evidence type="ECO:0000256" key="9">
    <source>
        <dbReference type="ARBA" id="ARBA00022777"/>
    </source>
</evidence>
<evidence type="ECO:0000256" key="4">
    <source>
        <dbReference type="ARBA" id="ARBA00022475"/>
    </source>
</evidence>
<dbReference type="InterPro" id="IPR004358">
    <property type="entry name" value="Sig_transdc_His_kin-like_C"/>
</dbReference>
<evidence type="ECO:0000259" key="15">
    <source>
        <dbReference type="PROSITE" id="PS50109"/>
    </source>
</evidence>
<dbReference type="Gene3D" id="3.30.450.20">
    <property type="entry name" value="PAS domain"/>
    <property type="match status" value="1"/>
</dbReference>
<feature type="domain" description="Histidine kinase" evidence="15">
    <location>
        <begin position="356"/>
        <end position="572"/>
    </location>
</feature>
<keyword evidence="12" id="KW-0902">Two-component regulatory system</keyword>
<dbReference type="PRINTS" id="PR00344">
    <property type="entry name" value="BCTRLSENSOR"/>
</dbReference>
<evidence type="ECO:0000313" key="17">
    <source>
        <dbReference type="Proteomes" id="UP000603545"/>
    </source>
</evidence>
<feature type="transmembrane region" description="Helical" evidence="14">
    <location>
        <begin position="34"/>
        <end position="57"/>
    </location>
</feature>
<comment type="caution">
    <text evidence="16">The sequence shown here is derived from an EMBL/GenBank/DDBJ whole genome shotgun (WGS) entry which is preliminary data.</text>
</comment>
<dbReference type="GO" id="GO:0005886">
    <property type="term" value="C:plasma membrane"/>
    <property type="evidence" value="ECO:0007669"/>
    <property type="project" value="UniProtKB-SubCell"/>
</dbReference>
<dbReference type="SUPFAM" id="SSF47384">
    <property type="entry name" value="Homodimeric domain of signal transducing histidine kinase"/>
    <property type="match status" value="1"/>
</dbReference>
<dbReference type="Pfam" id="PF00512">
    <property type="entry name" value="HisKA"/>
    <property type="match status" value="1"/>
</dbReference>
<evidence type="ECO:0000256" key="13">
    <source>
        <dbReference type="ARBA" id="ARBA00023136"/>
    </source>
</evidence>
<dbReference type="Gene3D" id="1.10.287.130">
    <property type="match status" value="1"/>
</dbReference>
<comment type="subcellular location">
    <subcellularLocation>
        <location evidence="2">Cell membrane</location>
        <topology evidence="2">Multi-pass membrane protein</topology>
    </subcellularLocation>
</comment>
<keyword evidence="5" id="KW-0597">Phosphoprotein</keyword>
<evidence type="ECO:0000256" key="8">
    <source>
        <dbReference type="ARBA" id="ARBA00022741"/>
    </source>
</evidence>
<organism evidence="16 17">
    <name type="scientific">Candidatus Desulfaltia bathyphila</name>
    <dbReference type="NCBI Taxonomy" id="2841697"/>
    <lineage>
        <taxon>Bacteria</taxon>
        <taxon>Pseudomonadati</taxon>
        <taxon>Thermodesulfobacteriota</taxon>
        <taxon>Desulfobacteria</taxon>
        <taxon>Desulfobacterales</taxon>
        <taxon>Desulfobacterales incertae sedis</taxon>
        <taxon>Candidatus Desulfaltia</taxon>
    </lineage>
</organism>
<keyword evidence="4" id="KW-1003">Cell membrane</keyword>
<keyword evidence="13 14" id="KW-0472">Membrane</keyword>
<evidence type="ECO:0000256" key="14">
    <source>
        <dbReference type="SAM" id="Phobius"/>
    </source>
</evidence>
<dbReference type="CDD" id="cd00082">
    <property type="entry name" value="HisKA"/>
    <property type="match status" value="1"/>
</dbReference>
<dbReference type="InterPro" id="IPR036890">
    <property type="entry name" value="HATPase_C_sf"/>
</dbReference>
<sequence length="580" mass="65466">MISFRSLKPYFWDHKDPGIGLFKHLFDYRRMWKLVVGFSVTFALVPVLCAGIFDFMVTKASMERELFQRTARVVSNTRRSVTFFLAKHRAALKFIVRSSSFEDLRKPLQLYRYLEDLQVVFQEAFTDLGVIDGAGIQIAYTGPFKLEGVDYSGQWWFKEVLLHGVYVSDVFLGYRQVPHLVIAVSHESQDGSIYVLRATVDTVRFNSLLADFQLSKHGSAFIINRNGMLQTESRYYGKIMERMTLPVPEYSARTQVEEVTTDDGKQLIVGYAYIENTPFILLVVKPKDDLMGPWYSTRTTLLAFLSMSIMAVIIAIFSVTTHLINKIHLADEKRLIAMHKLEYENKMASIGRLAAGVAHEINNPLSIINEKAGLIQDMFVLKGMYAKDEKLLSLVGWILKAVERCGTITMRLLSFARHMDVSIGPVNVKELLDEVLGLFDKESDYRGITIKVDVGSDVPVIESDRGKLQQIFLNLANNAFAAMDQGGILNIKVEKQNSTFISIIIADNGCGISQENLDRIFEPFYSTKKKEGGTGLGLSITYSLVHKLGGTLEVDSKIGKGTTFHIELPLKSRNKKMEKL</sequence>
<reference evidence="16 17" key="1">
    <citation type="submission" date="2020-08" db="EMBL/GenBank/DDBJ databases">
        <title>Bridging the membrane lipid divide: bacteria of the FCB group superphylum have the potential to synthesize archaeal ether lipids.</title>
        <authorList>
            <person name="Villanueva L."/>
            <person name="Von Meijenfeldt F.A.B."/>
            <person name="Westbye A.B."/>
            <person name="Yadav S."/>
            <person name="Hopmans E.C."/>
            <person name="Dutilh B.E."/>
            <person name="Sinninghe Damste J.S."/>
        </authorList>
    </citation>
    <scope>NUCLEOTIDE SEQUENCE [LARGE SCALE GENOMIC DNA]</scope>
    <source>
        <strain evidence="16">NIOZ-UU82</strain>
    </source>
</reference>
<dbReference type="CDD" id="cd12915">
    <property type="entry name" value="PDC2_DGC_like"/>
    <property type="match status" value="1"/>
</dbReference>
<dbReference type="EMBL" id="JACNLL010000058">
    <property type="protein sequence ID" value="MBC8199635.1"/>
    <property type="molecule type" value="Genomic_DNA"/>
</dbReference>
<dbReference type="Proteomes" id="UP000603545">
    <property type="component" value="Unassembled WGS sequence"/>
</dbReference>
<dbReference type="PROSITE" id="PS50109">
    <property type="entry name" value="HIS_KIN"/>
    <property type="match status" value="1"/>
</dbReference>
<comment type="catalytic activity">
    <reaction evidence="1">
        <text>ATP + protein L-histidine = ADP + protein N-phospho-L-histidine.</text>
        <dbReference type="EC" id="2.7.13.3"/>
    </reaction>
</comment>
<dbReference type="Gene3D" id="3.30.565.10">
    <property type="entry name" value="Histidine kinase-like ATPase, C-terminal domain"/>
    <property type="match status" value="1"/>
</dbReference>
<dbReference type="SMART" id="SM00387">
    <property type="entry name" value="HATPase_c"/>
    <property type="match status" value="1"/>
</dbReference>
<evidence type="ECO:0000256" key="2">
    <source>
        <dbReference type="ARBA" id="ARBA00004651"/>
    </source>
</evidence>
<evidence type="ECO:0000256" key="10">
    <source>
        <dbReference type="ARBA" id="ARBA00022840"/>
    </source>
</evidence>
<evidence type="ECO:0000256" key="11">
    <source>
        <dbReference type="ARBA" id="ARBA00022989"/>
    </source>
</evidence>
<dbReference type="PANTHER" id="PTHR43065">
    <property type="entry name" value="SENSOR HISTIDINE KINASE"/>
    <property type="match status" value="1"/>
</dbReference>
<gene>
    <name evidence="16" type="ORF">H8E80_06275</name>
</gene>
<evidence type="ECO:0000313" key="16">
    <source>
        <dbReference type="EMBL" id="MBC8199635.1"/>
    </source>
</evidence>
<accession>A0A8J6TBX1</accession>
<evidence type="ECO:0000256" key="6">
    <source>
        <dbReference type="ARBA" id="ARBA00022679"/>
    </source>
</evidence>
<dbReference type="AlphaFoldDB" id="A0A8J6TBX1"/>
<keyword evidence="11 14" id="KW-1133">Transmembrane helix</keyword>
<dbReference type="InterPro" id="IPR033479">
    <property type="entry name" value="dCache_1"/>
</dbReference>
<keyword evidence="6" id="KW-0808">Transferase</keyword>
<dbReference type="SUPFAM" id="SSF55874">
    <property type="entry name" value="ATPase domain of HSP90 chaperone/DNA topoisomerase II/histidine kinase"/>
    <property type="match status" value="1"/>
</dbReference>
<dbReference type="InterPro" id="IPR003594">
    <property type="entry name" value="HATPase_dom"/>
</dbReference>
<keyword evidence="8" id="KW-0547">Nucleotide-binding</keyword>